<keyword evidence="2 4" id="KW-0560">Oxidoreductase</keyword>
<dbReference type="PANTHER" id="PTHR44196">
    <property type="entry name" value="DEHYDROGENASE/REDUCTASE SDR FAMILY MEMBER 7B"/>
    <property type="match status" value="1"/>
</dbReference>
<protein>
    <submittedName>
        <fullName evidence="4">3-oxoacyl-(Acyl-carrier-protein) reductase FabG</fullName>
        <ecNumber evidence="4">1.1.1.100</ecNumber>
    </submittedName>
</protein>
<evidence type="ECO:0000256" key="1">
    <source>
        <dbReference type="ARBA" id="ARBA00006484"/>
    </source>
</evidence>
<reference evidence="4" key="1">
    <citation type="submission" date="2019-03" db="EMBL/GenBank/DDBJ databases">
        <authorList>
            <person name="Hao L."/>
        </authorList>
    </citation>
    <scope>NUCLEOTIDE SEQUENCE</scope>
</reference>
<dbReference type="SMART" id="SM00822">
    <property type="entry name" value="PKS_KR"/>
    <property type="match status" value="1"/>
</dbReference>
<dbReference type="PRINTS" id="PR00080">
    <property type="entry name" value="SDRFAMILY"/>
</dbReference>
<dbReference type="InterPro" id="IPR020904">
    <property type="entry name" value="Sc_DH/Rdtase_CS"/>
</dbReference>
<dbReference type="PROSITE" id="PS00061">
    <property type="entry name" value="ADH_SHORT"/>
    <property type="match status" value="1"/>
</dbReference>
<dbReference type="PRINTS" id="PR00081">
    <property type="entry name" value="GDHRDH"/>
</dbReference>
<dbReference type="EMBL" id="CAADRM010000094">
    <property type="protein sequence ID" value="VFU14775.1"/>
    <property type="molecule type" value="Genomic_DNA"/>
</dbReference>
<dbReference type="CDD" id="cd05332">
    <property type="entry name" value="11beta-HSD1_like_SDR_c"/>
    <property type="match status" value="1"/>
</dbReference>
<evidence type="ECO:0000313" key="4">
    <source>
        <dbReference type="EMBL" id="VFU14775.1"/>
    </source>
</evidence>
<dbReference type="Pfam" id="PF00106">
    <property type="entry name" value="adh_short"/>
    <property type="match status" value="1"/>
</dbReference>
<dbReference type="PANTHER" id="PTHR44196:SF1">
    <property type="entry name" value="DEHYDROGENASE_REDUCTASE SDR FAMILY MEMBER 7B"/>
    <property type="match status" value="1"/>
</dbReference>
<sequence length="263" mass="28398">MENTDCVVWITGASSGIGEALAYAYSKKGARLVLSSRDEARLSEVRSRCEEPGRHLVVPLDLRDAPCIGAGCAKVLEHMGHVDILINNGGISQRSLVLETPLDVDRMIMETNFFGTVALTKAVLPSMAQRRSGRIVVISSLVGRFGTPLRSAYSASKHALHGFFESLRAEVWGLGIGVTLVCPGFIRTNISVNALTRDGSPQGTMDEAQANGMPPDACARKIIAAVEKGKPEVYIGGKELMGVYIKRFAPGLFDRIIRKTRVT</sequence>
<organism evidence="4">
    <name type="scientific">anaerobic digester metagenome</name>
    <dbReference type="NCBI Taxonomy" id="1263854"/>
    <lineage>
        <taxon>unclassified sequences</taxon>
        <taxon>metagenomes</taxon>
        <taxon>ecological metagenomes</taxon>
    </lineage>
</organism>
<feature type="domain" description="Ketoreductase" evidence="3">
    <location>
        <begin position="6"/>
        <end position="189"/>
    </location>
</feature>
<evidence type="ECO:0000259" key="3">
    <source>
        <dbReference type="SMART" id="SM00822"/>
    </source>
</evidence>
<dbReference type="InterPro" id="IPR057326">
    <property type="entry name" value="KR_dom"/>
</dbReference>
<dbReference type="GO" id="GO:0004316">
    <property type="term" value="F:3-oxoacyl-[acyl-carrier-protein] reductase (NADPH) activity"/>
    <property type="evidence" value="ECO:0007669"/>
    <property type="project" value="UniProtKB-EC"/>
</dbReference>
<name>A0A485M2B9_9ZZZZ</name>
<dbReference type="SUPFAM" id="SSF51735">
    <property type="entry name" value="NAD(P)-binding Rossmann-fold domains"/>
    <property type="match status" value="1"/>
</dbReference>
<dbReference type="GO" id="GO:0016020">
    <property type="term" value="C:membrane"/>
    <property type="evidence" value="ECO:0007669"/>
    <property type="project" value="TreeGrafter"/>
</dbReference>
<dbReference type="AlphaFoldDB" id="A0A485M2B9"/>
<proteinExistence type="inferred from homology"/>
<dbReference type="EC" id="1.1.1.100" evidence="4"/>
<evidence type="ECO:0000256" key="2">
    <source>
        <dbReference type="ARBA" id="ARBA00023002"/>
    </source>
</evidence>
<accession>A0A485M2B9</accession>
<dbReference type="NCBIfam" id="NF004825">
    <property type="entry name" value="PRK06181.1"/>
    <property type="match status" value="1"/>
</dbReference>
<gene>
    <name evidence="4" type="primary">fabG</name>
    <name evidence="4" type="ORF">SCFA_310005</name>
</gene>
<comment type="similarity">
    <text evidence="1">Belongs to the short-chain dehydrogenases/reductases (SDR) family.</text>
</comment>
<dbReference type="InterPro" id="IPR036291">
    <property type="entry name" value="NAD(P)-bd_dom_sf"/>
</dbReference>
<dbReference type="Gene3D" id="3.40.50.720">
    <property type="entry name" value="NAD(P)-binding Rossmann-like Domain"/>
    <property type="match status" value="1"/>
</dbReference>
<dbReference type="InterPro" id="IPR002347">
    <property type="entry name" value="SDR_fam"/>
</dbReference>